<keyword evidence="2" id="KW-0159">Chromosome partition</keyword>
<sequence length="383" mass="42958">MPVSRIWEAVFFGVRLSAITLLLVADKCRINKCEINGFHKITMASMSHYYGDSIFWIDVEKIKPNPQQPRKEFDAESLKDLSESIRMYGVLQPLVVTRREITREDGSLMVEYELISGERRLRASRIACISQVPAVIRNSIDDDRTKLELAIIENLQREDLNPVDRAKAFQRLVDEFNFKHIDVAAKVGKSREYVSNSLRILSMPLEMVEALSQSKISEGHTRPILMLGDRPKEQSILFKEIVMKRLTVREAESIARRIAYDKVRKKNQSVDPEIVELEEQLAESLGTRVHIERGENGGRIQIDFFSPDDLKSIIGSIRKQALSNSASEPNGAGASVPGVTPVSVVTIPTGGDDSDVGIQPNPVSTDGSGKEEEDMYSVNNFSI</sequence>
<dbReference type="NCBIfam" id="TIGR00180">
    <property type="entry name" value="parB_part"/>
    <property type="match status" value="1"/>
</dbReference>
<organism evidence="6 7">
    <name type="scientific">Candidatus Taylorbacteria bacterium RIFCSPLOWO2_02_FULL_46_40</name>
    <dbReference type="NCBI Taxonomy" id="1802329"/>
    <lineage>
        <taxon>Bacteria</taxon>
        <taxon>Candidatus Tayloriibacteriota</taxon>
    </lineage>
</organism>
<dbReference type="InterPro" id="IPR004437">
    <property type="entry name" value="ParB/RepB/Spo0J"/>
</dbReference>
<evidence type="ECO:0000256" key="1">
    <source>
        <dbReference type="ARBA" id="ARBA00006295"/>
    </source>
</evidence>
<evidence type="ECO:0000313" key="7">
    <source>
        <dbReference type="Proteomes" id="UP000176429"/>
    </source>
</evidence>
<dbReference type="SMART" id="SM00470">
    <property type="entry name" value="ParB"/>
    <property type="match status" value="1"/>
</dbReference>
<accession>A0A1G2NY56</accession>
<dbReference type="SUPFAM" id="SSF109709">
    <property type="entry name" value="KorB DNA-binding domain-like"/>
    <property type="match status" value="1"/>
</dbReference>
<dbReference type="Pfam" id="PF17762">
    <property type="entry name" value="HTH_ParB"/>
    <property type="match status" value="1"/>
</dbReference>
<evidence type="ECO:0000256" key="4">
    <source>
        <dbReference type="SAM" id="MobiDB-lite"/>
    </source>
</evidence>
<gene>
    <name evidence="6" type="ORF">A3H68_00870</name>
</gene>
<dbReference type="FunFam" id="3.90.1530.30:FF:000001">
    <property type="entry name" value="Chromosome partitioning protein ParB"/>
    <property type="match status" value="1"/>
</dbReference>
<dbReference type="GO" id="GO:0007059">
    <property type="term" value="P:chromosome segregation"/>
    <property type="evidence" value="ECO:0007669"/>
    <property type="project" value="UniProtKB-KW"/>
</dbReference>
<dbReference type="Gene3D" id="1.10.10.2830">
    <property type="match status" value="1"/>
</dbReference>
<evidence type="ECO:0000256" key="3">
    <source>
        <dbReference type="ARBA" id="ARBA00023125"/>
    </source>
</evidence>
<dbReference type="PANTHER" id="PTHR33375">
    <property type="entry name" value="CHROMOSOME-PARTITIONING PROTEIN PARB-RELATED"/>
    <property type="match status" value="1"/>
</dbReference>
<comment type="similarity">
    <text evidence="1">Belongs to the ParB family.</text>
</comment>
<feature type="domain" description="ParB-like N-terminal" evidence="5">
    <location>
        <begin position="55"/>
        <end position="155"/>
    </location>
</feature>
<evidence type="ECO:0000256" key="2">
    <source>
        <dbReference type="ARBA" id="ARBA00022829"/>
    </source>
</evidence>
<dbReference type="Pfam" id="PF02195">
    <property type="entry name" value="ParB_N"/>
    <property type="match status" value="1"/>
</dbReference>
<dbReference type="EMBL" id="MHSH01000053">
    <property type="protein sequence ID" value="OHA40282.1"/>
    <property type="molecule type" value="Genomic_DNA"/>
</dbReference>
<dbReference type="Proteomes" id="UP000176429">
    <property type="component" value="Unassembled WGS sequence"/>
</dbReference>
<protein>
    <recommendedName>
        <fullName evidence="5">ParB-like N-terminal domain-containing protein</fullName>
    </recommendedName>
</protein>
<dbReference type="InterPro" id="IPR050336">
    <property type="entry name" value="Chromosome_partition/occlusion"/>
</dbReference>
<name>A0A1G2NY56_9BACT</name>
<dbReference type="GO" id="GO:0003677">
    <property type="term" value="F:DNA binding"/>
    <property type="evidence" value="ECO:0007669"/>
    <property type="project" value="UniProtKB-KW"/>
</dbReference>
<evidence type="ECO:0000259" key="5">
    <source>
        <dbReference type="SMART" id="SM00470"/>
    </source>
</evidence>
<dbReference type="InterPro" id="IPR036086">
    <property type="entry name" value="ParB/Sulfiredoxin_sf"/>
</dbReference>
<reference evidence="6 7" key="1">
    <citation type="journal article" date="2016" name="Nat. Commun.">
        <title>Thousands of microbial genomes shed light on interconnected biogeochemical processes in an aquifer system.</title>
        <authorList>
            <person name="Anantharaman K."/>
            <person name="Brown C.T."/>
            <person name="Hug L.A."/>
            <person name="Sharon I."/>
            <person name="Castelle C.J."/>
            <person name="Probst A.J."/>
            <person name="Thomas B.C."/>
            <person name="Singh A."/>
            <person name="Wilkins M.J."/>
            <person name="Karaoz U."/>
            <person name="Brodie E.L."/>
            <person name="Williams K.H."/>
            <person name="Hubbard S.S."/>
            <person name="Banfield J.F."/>
        </authorList>
    </citation>
    <scope>NUCLEOTIDE SEQUENCE [LARGE SCALE GENOMIC DNA]</scope>
</reference>
<dbReference type="CDD" id="cd16393">
    <property type="entry name" value="SPO0J_N"/>
    <property type="match status" value="1"/>
</dbReference>
<dbReference type="InterPro" id="IPR041468">
    <property type="entry name" value="HTH_ParB/Spo0J"/>
</dbReference>
<dbReference type="GO" id="GO:0005694">
    <property type="term" value="C:chromosome"/>
    <property type="evidence" value="ECO:0007669"/>
    <property type="project" value="TreeGrafter"/>
</dbReference>
<comment type="caution">
    <text evidence="6">The sequence shown here is derived from an EMBL/GenBank/DDBJ whole genome shotgun (WGS) entry which is preliminary data.</text>
</comment>
<proteinExistence type="inferred from homology"/>
<keyword evidence="3" id="KW-0238">DNA-binding</keyword>
<feature type="region of interest" description="Disordered" evidence="4">
    <location>
        <begin position="324"/>
        <end position="383"/>
    </location>
</feature>
<dbReference type="Gene3D" id="3.90.1530.30">
    <property type="match status" value="1"/>
</dbReference>
<evidence type="ECO:0000313" key="6">
    <source>
        <dbReference type="EMBL" id="OHA40282.1"/>
    </source>
</evidence>
<dbReference type="SUPFAM" id="SSF110849">
    <property type="entry name" value="ParB/Sulfiredoxin"/>
    <property type="match status" value="1"/>
</dbReference>
<dbReference type="AlphaFoldDB" id="A0A1G2NY56"/>
<dbReference type="InterPro" id="IPR003115">
    <property type="entry name" value="ParB_N"/>
</dbReference>
<dbReference type="Pfam" id="PF23552">
    <property type="entry name" value="ParB_C"/>
    <property type="match status" value="1"/>
</dbReference>
<dbReference type="FunFam" id="1.10.10.2830:FF:000001">
    <property type="entry name" value="Chromosome partitioning protein ParB"/>
    <property type="match status" value="1"/>
</dbReference>
<dbReference type="PANTHER" id="PTHR33375:SF1">
    <property type="entry name" value="CHROMOSOME-PARTITIONING PROTEIN PARB-RELATED"/>
    <property type="match status" value="1"/>
</dbReference>
<dbReference type="InterPro" id="IPR057240">
    <property type="entry name" value="ParB_dimer_C"/>
</dbReference>
<feature type="compositionally biased region" description="Low complexity" evidence="4">
    <location>
        <begin position="335"/>
        <end position="351"/>
    </location>
</feature>